<proteinExistence type="predicted"/>
<dbReference type="VEuPathDB" id="TriTrypDB:LpyrH10_08_1270"/>
<accession>A0A0M9G1G0</accession>
<dbReference type="Proteomes" id="UP000037923">
    <property type="component" value="Unassembled WGS sequence"/>
</dbReference>
<dbReference type="GeneID" id="26904969"/>
<evidence type="ECO:0000313" key="3">
    <source>
        <dbReference type="Proteomes" id="UP000037923"/>
    </source>
</evidence>
<sequence length="173" mass="18646">MMLDVAYIVRCQRCGVARKSYNDPRRGISVIECKRPCGNSHYDWSLVRIIPATMTWPPEPPEESDVLLYVPPLHPPPPPPPPLPSAERDASPSPTHPSAERDKKRLGKVTFKGKGNGSVVRSCSASAGAKVAVSVVSAKAVEENEEITNDAAGVKAASSHARTKKERGVCIVQ</sequence>
<protein>
    <submittedName>
        <fullName evidence="2">Uncharacterized protein</fullName>
    </submittedName>
</protein>
<feature type="region of interest" description="Disordered" evidence="1">
    <location>
        <begin position="151"/>
        <end position="173"/>
    </location>
</feature>
<evidence type="ECO:0000313" key="2">
    <source>
        <dbReference type="EMBL" id="KPA80450.1"/>
    </source>
</evidence>
<dbReference type="OMA" id="VAYIVRC"/>
<dbReference type="OrthoDB" id="263580at2759"/>
<feature type="region of interest" description="Disordered" evidence="1">
    <location>
        <begin position="66"/>
        <end position="117"/>
    </location>
</feature>
<gene>
    <name evidence="2" type="ORF">ABB37_04678</name>
</gene>
<comment type="caution">
    <text evidence="2">The sequence shown here is derived from an EMBL/GenBank/DDBJ whole genome shotgun (WGS) entry which is preliminary data.</text>
</comment>
<organism evidence="2 3">
    <name type="scientific">Leptomonas pyrrhocoris</name>
    <name type="common">Firebug parasite</name>
    <dbReference type="NCBI Taxonomy" id="157538"/>
    <lineage>
        <taxon>Eukaryota</taxon>
        <taxon>Discoba</taxon>
        <taxon>Euglenozoa</taxon>
        <taxon>Kinetoplastea</taxon>
        <taxon>Metakinetoplastina</taxon>
        <taxon>Trypanosomatida</taxon>
        <taxon>Trypanosomatidae</taxon>
        <taxon>Leishmaniinae</taxon>
        <taxon>Leptomonas</taxon>
    </lineage>
</organism>
<evidence type="ECO:0000256" key="1">
    <source>
        <dbReference type="SAM" id="MobiDB-lite"/>
    </source>
</evidence>
<dbReference type="EMBL" id="LGTL01000008">
    <property type="protein sequence ID" value="KPA80450.1"/>
    <property type="molecule type" value="Genomic_DNA"/>
</dbReference>
<keyword evidence="3" id="KW-1185">Reference proteome</keyword>
<feature type="compositionally biased region" description="Pro residues" evidence="1">
    <location>
        <begin position="72"/>
        <end position="84"/>
    </location>
</feature>
<reference evidence="2 3" key="1">
    <citation type="submission" date="2015-07" db="EMBL/GenBank/DDBJ databases">
        <title>High-quality genome of monoxenous trypanosomatid Leptomonas pyrrhocoris.</title>
        <authorList>
            <person name="Flegontov P."/>
            <person name="Butenko A."/>
            <person name="Firsov S."/>
            <person name="Vlcek C."/>
            <person name="Logacheva M.D."/>
            <person name="Field M."/>
            <person name="Filatov D."/>
            <person name="Flegontova O."/>
            <person name="Gerasimov E."/>
            <person name="Jackson A.P."/>
            <person name="Kelly S."/>
            <person name="Opperdoes F."/>
            <person name="O'Reilly A."/>
            <person name="Votypka J."/>
            <person name="Yurchenko V."/>
            <person name="Lukes J."/>
        </authorList>
    </citation>
    <scope>NUCLEOTIDE SEQUENCE [LARGE SCALE GENOMIC DNA]</scope>
    <source>
        <strain evidence="2">H10</strain>
    </source>
</reference>
<dbReference type="RefSeq" id="XP_015658889.1">
    <property type="nucleotide sequence ID" value="XM_015802445.1"/>
</dbReference>
<dbReference type="AlphaFoldDB" id="A0A0M9G1G0"/>
<name>A0A0M9G1G0_LEPPY</name>